<keyword evidence="2" id="KW-0472">Membrane</keyword>
<dbReference type="AlphaFoldDB" id="A0A0S7WUN9"/>
<feature type="transmembrane region" description="Helical" evidence="2">
    <location>
        <begin position="114"/>
        <end position="136"/>
    </location>
</feature>
<sequence>MRGDEKIKVGGQAVIEGVMMRAPGGYAVAVRKQSGEIVFRRNQFRSLSERLRLFRMPILRGFVVLYETLGLGISALNFSADVAMEEEAERQQADKTADKTADKAAAGPKSRPRFLMPLVILFALALGILLFFYLPLLLTSLITGDRGSLTFNIVDGLIRILFFFLYLVGITLLPDVKRLFQYHGAEHKSIYCYEVEGSLSVERASRYSRLHGRCGTSFLLIVLVVAIVIFSVLDSFMFDVVGLPPSRLIRFAIHLALLPLVAGLAYEFTRWAGKASDSRFRRALIWPGLLLQRLTTREPDRSQLEVALVALREALSDPALTIQEATSTQIVHRGADSGSATTLTGQ</sequence>
<reference evidence="3 4" key="1">
    <citation type="journal article" date="2015" name="Microbiome">
        <title>Genomic resolution of linkages in carbon, nitrogen, and sulfur cycling among widespread estuary sediment bacteria.</title>
        <authorList>
            <person name="Baker B.J."/>
            <person name="Lazar C.S."/>
            <person name="Teske A.P."/>
            <person name="Dick G.J."/>
        </authorList>
    </citation>
    <scope>NUCLEOTIDE SEQUENCE [LARGE SCALE GENOMIC DNA]</scope>
    <source>
        <strain evidence="3">DG_24</strain>
    </source>
</reference>
<dbReference type="PANTHER" id="PTHR42867">
    <property type="entry name" value="MEMBRANE PROTEIN-RELATED"/>
    <property type="match status" value="1"/>
</dbReference>
<dbReference type="Proteomes" id="UP000052008">
    <property type="component" value="Unassembled WGS sequence"/>
</dbReference>
<accession>A0A0S7WUN9</accession>
<evidence type="ECO:0000256" key="2">
    <source>
        <dbReference type="SAM" id="Phobius"/>
    </source>
</evidence>
<feature type="region of interest" description="Disordered" evidence="1">
    <location>
        <begin position="89"/>
        <end position="108"/>
    </location>
</feature>
<evidence type="ECO:0008006" key="5">
    <source>
        <dbReference type="Google" id="ProtNLM"/>
    </source>
</evidence>
<dbReference type="PATRIC" id="fig|1703770.3.peg.1097"/>
<feature type="transmembrane region" description="Helical" evidence="2">
    <location>
        <begin position="156"/>
        <end position="173"/>
    </location>
</feature>
<keyword evidence="2" id="KW-1133">Transmembrane helix</keyword>
<dbReference type="Pfam" id="PF07136">
    <property type="entry name" value="DUF1385"/>
    <property type="match status" value="1"/>
</dbReference>
<dbReference type="STRING" id="1703770.AMJ39_02970"/>
<organism evidence="3 4">
    <name type="scientific">candidate division TA06 bacterium DG_24</name>
    <dbReference type="NCBI Taxonomy" id="1703770"/>
    <lineage>
        <taxon>Bacteria</taxon>
        <taxon>Bacteria division TA06</taxon>
    </lineage>
</organism>
<name>A0A0S7WUN9_UNCT6</name>
<dbReference type="PANTHER" id="PTHR42867:SF1">
    <property type="entry name" value="MEMBRANE PROTEIN-RELATED"/>
    <property type="match status" value="1"/>
</dbReference>
<feature type="transmembrane region" description="Helical" evidence="2">
    <location>
        <begin position="216"/>
        <end position="236"/>
    </location>
</feature>
<dbReference type="EMBL" id="LIZS01000011">
    <property type="protein sequence ID" value="KPJ53863.1"/>
    <property type="molecule type" value="Genomic_DNA"/>
</dbReference>
<comment type="caution">
    <text evidence="3">The sequence shown here is derived from an EMBL/GenBank/DDBJ whole genome shotgun (WGS) entry which is preliminary data.</text>
</comment>
<protein>
    <recommendedName>
        <fullName evidence="5">Metal-dependent enzyme</fullName>
    </recommendedName>
</protein>
<dbReference type="InterPro" id="IPR010787">
    <property type="entry name" value="DUF1385"/>
</dbReference>
<evidence type="ECO:0000313" key="4">
    <source>
        <dbReference type="Proteomes" id="UP000052008"/>
    </source>
</evidence>
<feature type="compositionally biased region" description="Basic and acidic residues" evidence="1">
    <location>
        <begin position="89"/>
        <end position="102"/>
    </location>
</feature>
<gene>
    <name evidence="3" type="ORF">AMJ39_02970</name>
</gene>
<keyword evidence="2" id="KW-0812">Transmembrane</keyword>
<evidence type="ECO:0000256" key="1">
    <source>
        <dbReference type="SAM" id="MobiDB-lite"/>
    </source>
</evidence>
<evidence type="ECO:0000313" key="3">
    <source>
        <dbReference type="EMBL" id="KPJ53863.1"/>
    </source>
</evidence>
<proteinExistence type="predicted"/>
<feature type="transmembrane region" description="Helical" evidence="2">
    <location>
        <begin position="248"/>
        <end position="269"/>
    </location>
</feature>